<proteinExistence type="predicted"/>
<evidence type="ECO:0008006" key="4">
    <source>
        <dbReference type="Google" id="ProtNLM"/>
    </source>
</evidence>
<protein>
    <recommendedName>
        <fullName evidence="4">DUF5673 domain-containing protein</fullName>
    </recommendedName>
</protein>
<sequence length="185" mass="21483">MVENPNPQLVYSWEAPLRAYKKRSGVVLRFYLAVALLIGLIVFFFGDRILIIPILTLLFLFYVLTITPPPDVRHVVTTFGIETAGVSLRWEILSHFYFTKKFGFNVLTLVTHAPYFYHAFLIVPDENVKREVTVILSKHLMYMEKPQRNFTDKMVDWLSNLIPDEDDDLKQRPVPSAQKQIPVSL</sequence>
<keyword evidence="1" id="KW-1133">Transmembrane helix</keyword>
<keyword evidence="1" id="KW-0812">Transmembrane</keyword>
<comment type="caution">
    <text evidence="2">The sequence shown here is derived from an EMBL/GenBank/DDBJ whole genome shotgun (WGS) entry which is preliminary data.</text>
</comment>
<accession>A0A2M7QE17</accession>
<dbReference type="AlphaFoldDB" id="A0A2M7QE17"/>
<dbReference type="Proteomes" id="UP000230108">
    <property type="component" value="Unassembled WGS sequence"/>
</dbReference>
<dbReference type="EMBL" id="PFLF01000051">
    <property type="protein sequence ID" value="PIY69113.1"/>
    <property type="molecule type" value="Genomic_DNA"/>
</dbReference>
<evidence type="ECO:0000313" key="2">
    <source>
        <dbReference type="EMBL" id="PIY69113.1"/>
    </source>
</evidence>
<evidence type="ECO:0000256" key="1">
    <source>
        <dbReference type="SAM" id="Phobius"/>
    </source>
</evidence>
<feature type="transmembrane region" description="Helical" evidence="1">
    <location>
        <begin position="50"/>
        <end position="67"/>
    </location>
</feature>
<feature type="transmembrane region" description="Helical" evidence="1">
    <location>
        <begin position="26"/>
        <end position="44"/>
    </location>
</feature>
<evidence type="ECO:0000313" key="3">
    <source>
        <dbReference type="Proteomes" id="UP000230108"/>
    </source>
</evidence>
<organism evidence="2 3">
    <name type="scientific">Candidatus Roizmanbacteria bacterium CG_4_10_14_0_8_um_filter_39_9</name>
    <dbReference type="NCBI Taxonomy" id="1974829"/>
    <lineage>
        <taxon>Bacteria</taxon>
        <taxon>Candidatus Roizmaniibacteriota</taxon>
    </lineage>
</organism>
<reference evidence="3" key="1">
    <citation type="submission" date="2017-09" db="EMBL/GenBank/DDBJ databases">
        <title>Depth-based differentiation of microbial function through sediment-hosted aquifers and enrichment of novel symbionts in the deep terrestrial subsurface.</title>
        <authorList>
            <person name="Probst A.J."/>
            <person name="Ladd B."/>
            <person name="Jarett J.K."/>
            <person name="Geller-Mcgrath D.E."/>
            <person name="Sieber C.M.K."/>
            <person name="Emerson J.B."/>
            <person name="Anantharaman K."/>
            <person name="Thomas B.C."/>
            <person name="Malmstrom R."/>
            <person name="Stieglmeier M."/>
            <person name="Klingl A."/>
            <person name="Woyke T."/>
            <person name="Ryan C.M."/>
            <person name="Banfield J.F."/>
        </authorList>
    </citation>
    <scope>NUCLEOTIDE SEQUENCE [LARGE SCALE GENOMIC DNA]</scope>
</reference>
<name>A0A2M7QE17_9BACT</name>
<keyword evidence="1" id="KW-0472">Membrane</keyword>
<gene>
    <name evidence="2" type="ORF">COY90_02375</name>
</gene>